<dbReference type="PROSITE" id="PS51007">
    <property type="entry name" value="CYTC"/>
    <property type="match status" value="1"/>
</dbReference>
<dbReference type="HOGENOM" id="CLU_409335_0_0_10"/>
<dbReference type="Proteomes" id="UP000008461">
    <property type="component" value="Chromosome"/>
</dbReference>
<keyword evidence="1" id="KW-0813">Transport</keyword>
<keyword evidence="3 6" id="KW-0479">Metal-binding</keyword>
<dbReference type="SUPFAM" id="SSF46626">
    <property type="entry name" value="Cytochrome c"/>
    <property type="match status" value="2"/>
</dbReference>
<reference key="2">
    <citation type="submission" date="2011-04" db="EMBL/GenBank/DDBJ databases">
        <title>Complete sequence of chromosome of Haliscomenobacter hydrossis DSM 1100.</title>
        <authorList>
            <consortium name="US DOE Joint Genome Institute (JGI-PGF)"/>
            <person name="Lucas S."/>
            <person name="Han J."/>
            <person name="Lapidus A."/>
            <person name="Bruce D."/>
            <person name="Goodwin L."/>
            <person name="Pitluck S."/>
            <person name="Peters L."/>
            <person name="Kyrpides N."/>
            <person name="Mavromatis K."/>
            <person name="Ivanova N."/>
            <person name="Ovchinnikova G."/>
            <person name="Pagani I."/>
            <person name="Daligault H."/>
            <person name="Detter J.C."/>
            <person name="Han C."/>
            <person name="Land M."/>
            <person name="Hauser L."/>
            <person name="Markowitz V."/>
            <person name="Cheng J.-F."/>
            <person name="Hugenholtz P."/>
            <person name="Woyke T."/>
            <person name="Wu D."/>
            <person name="Verbarg S."/>
            <person name="Frueling A."/>
            <person name="Brambilla E."/>
            <person name="Klenk H.-P."/>
            <person name="Eisen J.A."/>
        </authorList>
    </citation>
    <scope>NUCLEOTIDE SEQUENCE</scope>
    <source>
        <strain>DSM 1100</strain>
    </source>
</reference>
<feature type="domain" description="Cytochrome c" evidence="7">
    <location>
        <begin position="547"/>
        <end position="624"/>
    </location>
</feature>
<dbReference type="PANTHER" id="PTHR37823">
    <property type="entry name" value="CYTOCHROME C-553-LIKE"/>
    <property type="match status" value="1"/>
</dbReference>
<dbReference type="AlphaFoldDB" id="F4L1G2"/>
<dbReference type="EMBL" id="CP002691">
    <property type="protein sequence ID" value="AEE53859.1"/>
    <property type="molecule type" value="Genomic_DNA"/>
</dbReference>
<evidence type="ECO:0000256" key="2">
    <source>
        <dbReference type="ARBA" id="ARBA00022617"/>
    </source>
</evidence>
<dbReference type="InterPro" id="IPR009056">
    <property type="entry name" value="Cyt_c-like_dom"/>
</dbReference>
<evidence type="ECO:0000259" key="7">
    <source>
        <dbReference type="PROSITE" id="PS51007"/>
    </source>
</evidence>
<evidence type="ECO:0000256" key="5">
    <source>
        <dbReference type="ARBA" id="ARBA00023004"/>
    </source>
</evidence>
<dbReference type="KEGG" id="hhy:Halhy_6036"/>
<keyword evidence="5 6" id="KW-0408">Iron</keyword>
<proteinExistence type="predicted"/>
<sequence length="624" mass="69098">MLKKSTIVILLLGILVCTCTYLDNQESLIDQVQITWEVPNDVSGGLTGKNFDQIQKAVDAFAWQDFIAINWPALPGFPGQPDTTKSIADAGPRVWETWKETSEVYLPDGRRPLPWGKSMEISGLKKGIKVLSRWSKVDEFLNDTLQPTKANGALPGTLTDQNGNLVYYEIRLNKILFDYIYQKGFYNAPVQVQAQSITAPAGSMIVKAAWRQVDSSEAPNFLVVDAYISDNPDRSKAKYQLKKMGLVGLHVMRKTPDAPQWIWSTHEQVQNVSSIHPSFYNPACKNCPVNEQTQPGTPNQVKRTTAIPLATQNLNQIVQKLLGSAKLSQYELVGAQWPVPPVNRDSIPSTVFEVVPTLLANTTMETFIQGTSSCMGCHAMARNVNPDTFISADFSFTFGDARPQLVNKVIPLPPSQNGSIYPPNQWKSIVLGYQLAANTYELLPKFVPTAKLHCGSCHLAVGTDPRAAWWVGMRAPNKYPTLKDLTQRINNCFTNSLNGVALCADTDTTNTKMNAIIDYMAWLDVQAKKVPDRPASPYPYIPQNLTGDSLRGKAIFVQKCAFCHGKDGQGRYGSNVYYRPALWGSHSFNKSAGFYAYPELMAAFIHGNMPLGSGVSLRHKKPTI</sequence>
<dbReference type="GO" id="GO:0046872">
    <property type="term" value="F:metal ion binding"/>
    <property type="evidence" value="ECO:0007669"/>
    <property type="project" value="UniProtKB-KW"/>
</dbReference>
<evidence type="ECO:0000256" key="4">
    <source>
        <dbReference type="ARBA" id="ARBA00022982"/>
    </source>
</evidence>
<evidence type="ECO:0000313" key="8">
    <source>
        <dbReference type="EMBL" id="AEE53859.1"/>
    </source>
</evidence>
<evidence type="ECO:0000256" key="6">
    <source>
        <dbReference type="PROSITE-ProRule" id="PRU00433"/>
    </source>
</evidence>
<dbReference type="InterPro" id="IPR036909">
    <property type="entry name" value="Cyt_c-like_dom_sf"/>
</dbReference>
<accession>F4L1G2</accession>
<organism evidence="8 9">
    <name type="scientific">Haliscomenobacter hydrossis (strain ATCC 27775 / DSM 1100 / LMG 10767 / O)</name>
    <dbReference type="NCBI Taxonomy" id="760192"/>
    <lineage>
        <taxon>Bacteria</taxon>
        <taxon>Pseudomonadati</taxon>
        <taxon>Bacteroidota</taxon>
        <taxon>Saprospiria</taxon>
        <taxon>Saprospirales</taxon>
        <taxon>Haliscomenobacteraceae</taxon>
        <taxon>Haliscomenobacter</taxon>
    </lineage>
</organism>
<keyword evidence="4" id="KW-0249">Electron transport</keyword>
<evidence type="ECO:0000313" key="9">
    <source>
        <dbReference type="Proteomes" id="UP000008461"/>
    </source>
</evidence>
<evidence type="ECO:0000256" key="1">
    <source>
        <dbReference type="ARBA" id="ARBA00022448"/>
    </source>
</evidence>
<dbReference type="GO" id="GO:0009055">
    <property type="term" value="F:electron transfer activity"/>
    <property type="evidence" value="ECO:0007669"/>
    <property type="project" value="InterPro"/>
</dbReference>
<dbReference type="InterPro" id="IPR051811">
    <property type="entry name" value="Cytochrome_c550/c551-like"/>
</dbReference>
<gene>
    <name evidence="8" type="ordered locus">Halhy_6036</name>
</gene>
<evidence type="ECO:0000256" key="3">
    <source>
        <dbReference type="ARBA" id="ARBA00022723"/>
    </source>
</evidence>
<dbReference type="eggNOG" id="COG3258">
    <property type="taxonomic scope" value="Bacteria"/>
</dbReference>
<protein>
    <recommendedName>
        <fullName evidence="7">Cytochrome c domain-containing protein</fullName>
    </recommendedName>
</protein>
<dbReference type="PANTHER" id="PTHR37823:SF1">
    <property type="entry name" value="CYTOCHROME C-553-LIKE"/>
    <property type="match status" value="1"/>
</dbReference>
<dbReference type="RefSeq" id="WP_013768384.1">
    <property type="nucleotide sequence ID" value="NC_015510.1"/>
</dbReference>
<keyword evidence="9" id="KW-1185">Reference proteome</keyword>
<dbReference type="OrthoDB" id="280897at2"/>
<keyword evidence="2 6" id="KW-0349">Heme</keyword>
<dbReference type="Gene3D" id="1.10.760.10">
    <property type="entry name" value="Cytochrome c-like domain"/>
    <property type="match status" value="2"/>
</dbReference>
<name>F4L1G2_HALH1</name>
<dbReference type="STRING" id="760192.Halhy_6036"/>
<reference evidence="8 9" key="1">
    <citation type="journal article" date="2011" name="Stand. Genomic Sci.">
        <title>Complete genome sequence of Haliscomenobacter hydrossis type strain (O).</title>
        <authorList>
            <consortium name="US DOE Joint Genome Institute (JGI-PGF)"/>
            <person name="Daligault H."/>
            <person name="Lapidus A."/>
            <person name="Zeytun A."/>
            <person name="Nolan M."/>
            <person name="Lucas S."/>
            <person name="Del Rio T.G."/>
            <person name="Tice H."/>
            <person name="Cheng J.F."/>
            <person name="Tapia R."/>
            <person name="Han C."/>
            <person name="Goodwin L."/>
            <person name="Pitluck S."/>
            <person name="Liolios K."/>
            <person name="Pagani I."/>
            <person name="Ivanova N."/>
            <person name="Huntemann M."/>
            <person name="Mavromatis K."/>
            <person name="Mikhailova N."/>
            <person name="Pati A."/>
            <person name="Chen A."/>
            <person name="Palaniappan K."/>
            <person name="Land M."/>
            <person name="Hauser L."/>
            <person name="Brambilla E.M."/>
            <person name="Rohde M."/>
            <person name="Verbarg S."/>
            <person name="Goker M."/>
            <person name="Bristow J."/>
            <person name="Eisen J.A."/>
            <person name="Markowitz V."/>
            <person name="Hugenholtz P."/>
            <person name="Kyrpides N.C."/>
            <person name="Klenk H.P."/>
            <person name="Woyke T."/>
        </authorList>
    </citation>
    <scope>NUCLEOTIDE SEQUENCE [LARGE SCALE GENOMIC DNA]</scope>
    <source>
        <strain evidence="9">ATCC 27775 / DSM 1100 / LMG 10767 / O</strain>
    </source>
</reference>
<dbReference type="GO" id="GO:0020037">
    <property type="term" value="F:heme binding"/>
    <property type="evidence" value="ECO:0007669"/>
    <property type="project" value="InterPro"/>
</dbReference>